<dbReference type="Proteomes" id="UP000316714">
    <property type="component" value="Unassembled WGS sequence"/>
</dbReference>
<dbReference type="GO" id="GO:0016787">
    <property type="term" value="F:hydrolase activity"/>
    <property type="evidence" value="ECO:0007669"/>
    <property type="project" value="InterPro"/>
</dbReference>
<protein>
    <recommendedName>
        <fullName evidence="2">3-keto-alpha-glucoside-1,2-lyase/3-keto-2-hydroxy-glucal hydratase domain-containing protein</fullName>
    </recommendedName>
</protein>
<evidence type="ECO:0000259" key="2">
    <source>
        <dbReference type="Pfam" id="PF06439"/>
    </source>
</evidence>
<feature type="domain" description="3-keto-alpha-glucoside-1,2-lyase/3-keto-2-hydroxy-glucal hydratase" evidence="2">
    <location>
        <begin position="50"/>
        <end position="241"/>
    </location>
</feature>
<keyword evidence="1" id="KW-0732">Signal</keyword>
<name>A0A5C5V0T3_9BACT</name>
<dbReference type="OrthoDB" id="176168at2"/>
<dbReference type="Gene3D" id="2.60.120.560">
    <property type="entry name" value="Exo-inulinase, domain 1"/>
    <property type="match status" value="1"/>
</dbReference>
<comment type="caution">
    <text evidence="3">The sequence shown here is derived from an EMBL/GenBank/DDBJ whole genome shotgun (WGS) entry which is preliminary data.</text>
</comment>
<gene>
    <name evidence="3" type="ORF">KOR34_40160</name>
</gene>
<evidence type="ECO:0000313" key="4">
    <source>
        <dbReference type="Proteomes" id="UP000316714"/>
    </source>
</evidence>
<dbReference type="RefSeq" id="WP_146567463.1">
    <property type="nucleotide sequence ID" value="NZ_SIHJ01000003.1"/>
</dbReference>
<organism evidence="3 4">
    <name type="scientific">Posidoniimonas corsicana</name>
    <dbReference type="NCBI Taxonomy" id="1938618"/>
    <lineage>
        <taxon>Bacteria</taxon>
        <taxon>Pseudomonadati</taxon>
        <taxon>Planctomycetota</taxon>
        <taxon>Planctomycetia</taxon>
        <taxon>Pirellulales</taxon>
        <taxon>Lacipirellulaceae</taxon>
        <taxon>Posidoniimonas</taxon>
    </lineage>
</organism>
<accession>A0A5C5V0T3</accession>
<dbReference type="InterPro" id="IPR010496">
    <property type="entry name" value="AL/BT2_dom"/>
</dbReference>
<reference evidence="3 4" key="1">
    <citation type="submission" date="2019-02" db="EMBL/GenBank/DDBJ databases">
        <title>Deep-cultivation of Planctomycetes and their phenomic and genomic characterization uncovers novel biology.</title>
        <authorList>
            <person name="Wiegand S."/>
            <person name="Jogler M."/>
            <person name="Boedeker C."/>
            <person name="Pinto D."/>
            <person name="Vollmers J."/>
            <person name="Rivas-Marin E."/>
            <person name="Kohn T."/>
            <person name="Peeters S.H."/>
            <person name="Heuer A."/>
            <person name="Rast P."/>
            <person name="Oberbeckmann S."/>
            <person name="Bunk B."/>
            <person name="Jeske O."/>
            <person name="Meyerdierks A."/>
            <person name="Storesund J.E."/>
            <person name="Kallscheuer N."/>
            <person name="Luecker S."/>
            <person name="Lage O.M."/>
            <person name="Pohl T."/>
            <person name="Merkel B.J."/>
            <person name="Hornburger P."/>
            <person name="Mueller R.-W."/>
            <person name="Bruemmer F."/>
            <person name="Labrenz M."/>
            <person name="Spormann A.M."/>
            <person name="Op Den Camp H."/>
            <person name="Overmann J."/>
            <person name="Amann R."/>
            <person name="Jetten M.S.M."/>
            <person name="Mascher T."/>
            <person name="Medema M.H."/>
            <person name="Devos D.P."/>
            <person name="Kaster A.-K."/>
            <person name="Ovreas L."/>
            <person name="Rohde M."/>
            <person name="Galperin M.Y."/>
            <person name="Jogler C."/>
        </authorList>
    </citation>
    <scope>NUCLEOTIDE SEQUENCE [LARGE SCALE GENOMIC DNA]</scope>
    <source>
        <strain evidence="3 4">KOR34</strain>
    </source>
</reference>
<proteinExistence type="predicted"/>
<feature type="chain" id="PRO_5023020420" description="3-keto-alpha-glucoside-1,2-lyase/3-keto-2-hydroxy-glucal hydratase domain-containing protein" evidence="1">
    <location>
        <begin position="23"/>
        <end position="257"/>
    </location>
</feature>
<evidence type="ECO:0000256" key="1">
    <source>
        <dbReference type="SAM" id="SignalP"/>
    </source>
</evidence>
<evidence type="ECO:0000313" key="3">
    <source>
        <dbReference type="EMBL" id="TWT32254.1"/>
    </source>
</evidence>
<feature type="signal peptide" evidence="1">
    <location>
        <begin position="1"/>
        <end position="22"/>
    </location>
</feature>
<dbReference type="EMBL" id="SIHJ01000003">
    <property type="protein sequence ID" value="TWT32254.1"/>
    <property type="molecule type" value="Genomic_DNA"/>
</dbReference>
<sequence length="257" mass="28552" precursor="true">MKTRLVACVVAVGLLTQLTACGSEYLPGIKWPEPPVVTPGEKDTDPPSDAMVLFDGTSKSAFDNADNWKVEDGVLIAGRGAIVTRESFGDCQLHIEWSAATPVRGRGQGRSNSGVYFASQSEGNGYEVQILDSYENPTYFDGQAGALYKQQPPMVNAMRPPGEWNSYDIIWTAPRFHSDGSLKSPAYMTVIHNGVLVQNHTELAGKTAWDSVPKYTAHPDRLPIRLQDHGNPVRFRNIWVRDYKKLEGEQVEEPRFR</sequence>
<dbReference type="AlphaFoldDB" id="A0A5C5V0T3"/>
<dbReference type="Pfam" id="PF06439">
    <property type="entry name" value="3keto-disac_hyd"/>
    <property type="match status" value="1"/>
</dbReference>
<keyword evidence="4" id="KW-1185">Reference proteome</keyword>